<name>A0ABR0SIN8_9HYPO</name>
<evidence type="ECO:0000313" key="2">
    <source>
        <dbReference type="Proteomes" id="UP001338125"/>
    </source>
</evidence>
<proteinExistence type="predicted"/>
<accession>A0ABR0SIN8</accession>
<reference evidence="1 2" key="1">
    <citation type="submission" date="2024-01" db="EMBL/GenBank/DDBJ databases">
        <title>Complete genome of Cladobotryum mycophilum ATHUM6906.</title>
        <authorList>
            <person name="Christinaki A.C."/>
            <person name="Myridakis A.I."/>
            <person name="Kouvelis V.N."/>
        </authorList>
    </citation>
    <scope>NUCLEOTIDE SEQUENCE [LARGE SCALE GENOMIC DNA]</scope>
    <source>
        <strain evidence="1 2">ATHUM6906</strain>
    </source>
</reference>
<gene>
    <name evidence="1" type="ORF">PT974_05394</name>
</gene>
<comment type="caution">
    <text evidence="1">The sequence shown here is derived from an EMBL/GenBank/DDBJ whole genome shotgun (WGS) entry which is preliminary data.</text>
</comment>
<keyword evidence="2" id="KW-1185">Reference proteome</keyword>
<dbReference type="EMBL" id="JAVFKD010000012">
    <property type="protein sequence ID" value="KAK5991998.1"/>
    <property type="molecule type" value="Genomic_DNA"/>
</dbReference>
<protein>
    <submittedName>
        <fullName evidence="1">Uncharacterized protein</fullName>
    </submittedName>
</protein>
<dbReference type="Proteomes" id="UP001338125">
    <property type="component" value="Unassembled WGS sequence"/>
</dbReference>
<sequence length="251" mass="26969">MSGPLAYVVRSLVDYVKLNHKNRYGLREQANIAYTTWAPTTDTTEYITSTVATVHIQMAITKTDVTVIKGTDVSTSWITSTTPIYYIPSSPAPTVVPGDRYGSGWMHACPAAKAPTALPTYASTFSDGYNYGVIVLPSRFTPCVTNSQGVDVAAAQNVPVHCNFSAEPRHIVSASTSILTGSSGAVNDRFVFGSTVQASNVFSPKGSTKKIIYQLDVAGKLYPFDGNYLGCTAYSYGASLYIKVQLPPSYL</sequence>
<evidence type="ECO:0000313" key="1">
    <source>
        <dbReference type="EMBL" id="KAK5991998.1"/>
    </source>
</evidence>
<organism evidence="1 2">
    <name type="scientific">Cladobotryum mycophilum</name>
    <dbReference type="NCBI Taxonomy" id="491253"/>
    <lineage>
        <taxon>Eukaryota</taxon>
        <taxon>Fungi</taxon>
        <taxon>Dikarya</taxon>
        <taxon>Ascomycota</taxon>
        <taxon>Pezizomycotina</taxon>
        <taxon>Sordariomycetes</taxon>
        <taxon>Hypocreomycetidae</taxon>
        <taxon>Hypocreales</taxon>
        <taxon>Hypocreaceae</taxon>
        <taxon>Cladobotryum</taxon>
    </lineage>
</organism>